<evidence type="ECO:0000256" key="13">
    <source>
        <dbReference type="ARBA" id="ARBA00049467"/>
    </source>
</evidence>
<comment type="catalytic activity">
    <reaction evidence="10">
        <text>5,6-dihydrouridine(17) in tRNA + NAD(+) = uridine(17) in tRNA + NADH + H(+)</text>
        <dbReference type="Rhea" id="RHEA:53372"/>
        <dbReference type="Rhea" id="RHEA-COMP:13541"/>
        <dbReference type="Rhea" id="RHEA-COMP:13542"/>
        <dbReference type="ChEBI" id="CHEBI:15378"/>
        <dbReference type="ChEBI" id="CHEBI:57540"/>
        <dbReference type="ChEBI" id="CHEBI:57945"/>
        <dbReference type="ChEBI" id="CHEBI:65315"/>
        <dbReference type="ChEBI" id="CHEBI:74443"/>
        <dbReference type="EC" id="1.3.1.88"/>
    </reaction>
    <physiologicalReaction direction="right-to-left" evidence="10">
        <dbReference type="Rhea" id="RHEA:53374"/>
    </physiologicalReaction>
</comment>
<comment type="catalytic activity">
    <reaction evidence="12">
        <text>5,6-dihydrouridine(16) in tRNA + NAD(+) = uridine(16) in tRNA + NADH + H(+)</text>
        <dbReference type="Rhea" id="RHEA:53380"/>
        <dbReference type="Rhea" id="RHEA-COMP:13543"/>
        <dbReference type="Rhea" id="RHEA-COMP:13544"/>
        <dbReference type="ChEBI" id="CHEBI:15378"/>
        <dbReference type="ChEBI" id="CHEBI:57540"/>
        <dbReference type="ChEBI" id="CHEBI:57945"/>
        <dbReference type="ChEBI" id="CHEBI:65315"/>
        <dbReference type="ChEBI" id="CHEBI:74443"/>
        <dbReference type="EC" id="1.3.1.88"/>
    </reaction>
    <physiologicalReaction direction="right-to-left" evidence="12">
        <dbReference type="Rhea" id="RHEA:53382"/>
    </physiologicalReaction>
</comment>
<comment type="catalytic activity">
    <reaction evidence="13">
        <text>5,6-dihydrouridine(17) in tRNA + NADP(+) = uridine(17) in tRNA + NADPH + H(+)</text>
        <dbReference type="Rhea" id="RHEA:53368"/>
        <dbReference type="Rhea" id="RHEA-COMP:13541"/>
        <dbReference type="Rhea" id="RHEA-COMP:13542"/>
        <dbReference type="ChEBI" id="CHEBI:15378"/>
        <dbReference type="ChEBI" id="CHEBI:57783"/>
        <dbReference type="ChEBI" id="CHEBI:58349"/>
        <dbReference type="ChEBI" id="CHEBI:65315"/>
        <dbReference type="ChEBI" id="CHEBI:74443"/>
        <dbReference type="EC" id="1.3.1.88"/>
    </reaction>
    <physiologicalReaction direction="right-to-left" evidence="13">
        <dbReference type="Rhea" id="RHEA:53370"/>
    </physiologicalReaction>
</comment>
<keyword evidence="5" id="KW-0521">NADP</keyword>
<name>A0ABM1C1Q3_LIMPO</name>
<keyword evidence="7" id="KW-0520">NAD</keyword>
<evidence type="ECO:0000313" key="15">
    <source>
        <dbReference type="Proteomes" id="UP000694941"/>
    </source>
</evidence>
<dbReference type="PANTHER" id="PTHR11082">
    <property type="entry name" value="TRNA-DIHYDROURIDINE SYNTHASE"/>
    <property type="match status" value="1"/>
</dbReference>
<evidence type="ECO:0000256" key="9">
    <source>
        <dbReference type="ARBA" id="ARBA00038890"/>
    </source>
</evidence>
<keyword evidence="2" id="KW-0285">Flavoprotein</keyword>
<evidence type="ECO:0000256" key="2">
    <source>
        <dbReference type="ARBA" id="ARBA00022630"/>
    </source>
</evidence>
<dbReference type="InterPro" id="IPR035587">
    <property type="entry name" value="DUS-like_FMN-bd"/>
</dbReference>
<reference evidence="16" key="1">
    <citation type="submission" date="2025-08" db="UniProtKB">
        <authorList>
            <consortium name="RefSeq"/>
        </authorList>
    </citation>
    <scope>IDENTIFICATION</scope>
    <source>
        <tissue evidence="16">Muscle</tissue>
    </source>
</reference>
<accession>A0ABM1C1Q3</accession>
<dbReference type="SUPFAM" id="SSF51395">
    <property type="entry name" value="FMN-linked oxidoreductases"/>
    <property type="match status" value="1"/>
</dbReference>
<dbReference type="Proteomes" id="UP000694941">
    <property type="component" value="Unplaced"/>
</dbReference>
<evidence type="ECO:0000313" key="16">
    <source>
        <dbReference type="RefSeq" id="XP_013792698.1"/>
    </source>
</evidence>
<evidence type="ECO:0000256" key="4">
    <source>
        <dbReference type="ARBA" id="ARBA00022694"/>
    </source>
</evidence>
<evidence type="ECO:0000256" key="3">
    <source>
        <dbReference type="ARBA" id="ARBA00022643"/>
    </source>
</evidence>
<dbReference type="InterPro" id="IPR013785">
    <property type="entry name" value="Aldolase_TIM"/>
</dbReference>
<protein>
    <recommendedName>
        <fullName evidence="9">tRNA-dihydrouridine(16/17) synthase [NAD(P)(+)]</fullName>
        <ecNumber evidence="9">1.3.1.88</ecNumber>
    </recommendedName>
</protein>
<gene>
    <name evidence="16" type="primary">LOC106476596</name>
</gene>
<keyword evidence="4" id="KW-0819">tRNA processing</keyword>
<dbReference type="GeneID" id="106476596"/>
<evidence type="ECO:0000256" key="10">
    <source>
        <dbReference type="ARBA" id="ARBA00047287"/>
    </source>
</evidence>
<evidence type="ECO:0000256" key="1">
    <source>
        <dbReference type="ARBA" id="ARBA00001917"/>
    </source>
</evidence>
<keyword evidence="6" id="KW-0560">Oxidoreductase</keyword>
<evidence type="ECO:0000256" key="5">
    <source>
        <dbReference type="ARBA" id="ARBA00022857"/>
    </source>
</evidence>
<comment type="catalytic activity">
    <reaction evidence="11">
        <text>5,6-dihydrouridine(16) in tRNA + NADP(+) = uridine(16) in tRNA + NADPH + H(+)</text>
        <dbReference type="Rhea" id="RHEA:53376"/>
        <dbReference type="Rhea" id="RHEA-COMP:13543"/>
        <dbReference type="Rhea" id="RHEA-COMP:13544"/>
        <dbReference type="ChEBI" id="CHEBI:15378"/>
        <dbReference type="ChEBI" id="CHEBI:57783"/>
        <dbReference type="ChEBI" id="CHEBI:58349"/>
        <dbReference type="ChEBI" id="CHEBI:65315"/>
        <dbReference type="ChEBI" id="CHEBI:74443"/>
        <dbReference type="EC" id="1.3.1.88"/>
    </reaction>
    <physiologicalReaction direction="right-to-left" evidence="11">
        <dbReference type="Rhea" id="RHEA:53378"/>
    </physiologicalReaction>
</comment>
<dbReference type="PANTHER" id="PTHR11082:SF5">
    <property type="entry name" value="TRNA-DIHYDROURIDINE(16_17) SYNTHASE [NAD(P)(+)]-LIKE"/>
    <property type="match status" value="1"/>
</dbReference>
<comment type="cofactor">
    <cofactor evidence="1">
        <name>FMN</name>
        <dbReference type="ChEBI" id="CHEBI:58210"/>
    </cofactor>
</comment>
<evidence type="ECO:0000256" key="8">
    <source>
        <dbReference type="ARBA" id="ARBA00038313"/>
    </source>
</evidence>
<evidence type="ECO:0000256" key="11">
    <source>
        <dbReference type="ARBA" id="ARBA00047652"/>
    </source>
</evidence>
<evidence type="ECO:0000259" key="14">
    <source>
        <dbReference type="Pfam" id="PF01207"/>
    </source>
</evidence>
<organism evidence="15 16">
    <name type="scientific">Limulus polyphemus</name>
    <name type="common">Atlantic horseshoe crab</name>
    <dbReference type="NCBI Taxonomy" id="6850"/>
    <lineage>
        <taxon>Eukaryota</taxon>
        <taxon>Metazoa</taxon>
        <taxon>Ecdysozoa</taxon>
        <taxon>Arthropoda</taxon>
        <taxon>Chelicerata</taxon>
        <taxon>Merostomata</taxon>
        <taxon>Xiphosura</taxon>
        <taxon>Limulidae</taxon>
        <taxon>Limulus</taxon>
    </lineage>
</organism>
<evidence type="ECO:0000256" key="7">
    <source>
        <dbReference type="ARBA" id="ARBA00023027"/>
    </source>
</evidence>
<dbReference type="CDD" id="cd02801">
    <property type="entry name" value="DUS_like_FMN"/>
    <property type="match status" value="1"/>
</dbReference>
<feature type="domain" description="DUS-like FMN-binding" evidence="14">
    <location>
        <begin position="22"/>
        <end position="262"/>
    </location>
</feature>
<keyword evidence="3" id="KW-0288">FMN</keyword>
<dbReference type="Pfam" id="PF01207">
    <property type="entry name" value="Dus"/>
    <property type="match status" value="1"/>
</dbReference>
<sequence>MPPTLNGYDLWKKKLNCAKYIVAPMVDQSELAWRLLSRKYGAELCYTPMLHASVFVKDARYRRENIISCEEDRPLIVQFCANDVETLVEAARLSQGFFEAVDLNLGCPQSIAKRGHYGAFLQEEWDLLHSMVNKVYKELEIPITCKIRVFPEIEKTVTYAQMLEAAGCQLLTVHGRTKEQKGPLTGLASWEHIKAVKKNVSIPVFANGNIQYLVDIQRCLEETGVDGVMIAEGNLHNPALFHGISPPAWKMALEYLEFVKKYPCPLSFVRGHLFKLFHHSLVLPENENLRDDLAKASSLESFLTVALKMKKKYEDMKDDVHSTLPFPPWICQPYVRPSPEETLRKQQIIRDQQQRQLNEDAVVNGGFAAQKRPYEENQDKSLSKKKLKKLKRNPKKKFGQQKEAFFMCLKCPNPKGTKCDYMLCKGCCRQKTHTEVLDCSGHRFSFKTKLLQQDKETAGNPTLHKTELSQVSSKQELVKNCQEKTLNIDELVLSDTNSERKCAVEETL</sequence>
<dbReference type="Gene3D" id="3.20.20.70">
    <property type="entry name" value="Aldolase class I"/>
    <property type="match status" value="1"/>
</dbReference>
<dbReference type="PROSITE" id="PS01136">
    <property type="entry name" value="UPF0034"/>
    <property type="match status" value="1"/>
</dbReference>
<dbReference type="InterPro" id="IPR018517">
    <property type="entry name" value="tRNA_hU_synthase_CS"/>
</dbReference>
<comment type="similarity">
    <text evidence="8">Belongs to the Dus family. Dus1 subfamily.</text>
</comment>
<evidence type="ECO:0000256" key="12">
    <source>
        <dbReference type="ARBA" id="ARBA00048934"/>
    </source>
</evidence>
<keyword evidence="15" id="KW-1185">Reference proteome</keyword>
<proteinExistence type="inferred from homology"/>
<evidence type="ECO:0000256" key="6">
    <source>
        <dbReference type="ARBA" id="ARBA00023002"/>
    </source>
</evidence>
<dbReference type="RefSeq" id="XP_013792698.1">
    <property type="nucleotide sequence ID" value="XM_013937244.2"/>
</dbReference>
<dbReference type="EC" id="1.3.1.88" evidence="9"/>